<comment type="caution">
    <text evidence="2">The sequence shown here is derived from an EMBL/GenBank/DDBJ whole genome shotgun (WGS) entry which is preliminary data.</text>
</comment>
<keyword evidence="1" id="KW-0472">Membrane</keyword>
<sequence>MFIKIKSSKIHFVQLICLCFTVITASVPDVYFIFADHPF</sequence>
<dbReference type="Proteomes" id="UP000003490">
    <property type="component" value="Unassembled WGS sequence"/>
</dbReference>
<name>A7VSY3_9FIRM</name>
<reference evidence="2 3" key="1">
    <citation type="submission" date="2007-08" db="EMBL/GenBank/DDBJ databases">
        <title>Draft genome sequence of Clostridium leptum (DSM 753).</title>
        <authorList>
            <person name="Sudarsanam P."/>
            <person name="Ley R."/>
            <person name="Guruge J."/>
            <person name="Turnbaugh P.J."/>
            <person name="Mahowald M."/>
            <person name="Liep D."/>
            <person name="Gordon J."/>
        </authorList>
    </citation>
    <scope>NUCLEOTIDE SEQUENCE [LARGE SCALE GENOMIC DNA]</scope>
    <source>
        <strain evidence="2 3">DSM 753</strain>
    </source>
</reference>
<organism evidence="2 3">
    <name type="scientific">[Clostridium] leptum DSM 753</name>
    <dbReference type="NCBI Taxonomy" id="428125"/>
    <lineage>
        <taxon>Bacteria</taxon>
        <taxon>Bacillati</taxon>
        <taxon>Bacillota</taxon>
        <taxon>Clostridia</taxon>
        <taxon>Eubacteriales</taxon>
        <taxon>Oscillospiraceae</taxon>
        <taxon>Oscillospiraceae incertae sedis</taxon>
    </lineage>
</organism>
<accession>A7VSY3</accession>
<evidence type="ECO:0000256" key="1">
    <source>
        <dbReference type="SAM" id="Phobius"/>
    </source>
</evidence>
<evidence type="ECO:0000313" key="2">
    <source>
        <dbReference type="EMBL" id="EDO61279.1"/>
    </source>
</evidence>
<evidence type="ECO:0000313" key="3">
    <source>
        <dbReference type="Proteomes" id="UP000003490"/>
    </source>
</evidence>
<keyword evidence="1" id="KW-1133">Transmembrane helix</keyword>
<dbReference type="EMBL" id="ABCB02000018">
    <property type="protein sequence ID" value="EDO61279.1"/>
    <property type="molecule type" value="Genomic_DNA"/>
</dbReference>
<gene>
    <name evidence="2" type="ORF">CLOLEP_01674</name>
</gene>
<feature type="transmembrane region" description="Helical" evidence="1">
    <location>
        <begin position="12"/>
        <end position="34"/>
    </location>
</feature>
<protein>
    <submittedName>
        <fullName evidence="2">Uncharacterized protein</fullName>
    </submittedName>
</protein>
<dbReference type="HOGENOM" id="CLU_3307397_0_0_9"/>
<proteinExistence type="predicted"/>
<reference evidence="2 3" key="2">
    <citation type="submission" date="2007-08" db="EMBL/GenBank/DDBJ databases">
        <authorList>
            <person name="Fulton L."/>
            <person name="Clifton S."/>
            <person name="Fulton B."/>
            <person name="Xu J."/>
            <person name="Minx P."/>
            <person name="Pepin K.H."/>
            <person name="Johnson M."/>
            <person name="Thiruvilangam P."/>
            <person name="Bhonagiri V."/>
            <person name="Nash W.E."/>
            <person name="Wang C."/>
            <person name="Mardis E.R."/>
            <person name="Wilson R.K."/>
        </authorList>
    </citation>
    <scope>NUCLEOTIDE SEQUENCE [LARGE SCALE GENOMIC DNA]</scope>
    <source>
        <strain evidence="2 3">DSM 753</strain>
    </source>
</reference>
<dbReference type="AlphaFoldDB" id="A7VSY3"/>
<keyword evidence="1" id="KW-0812">Transmembrane</keyword>